<evidence type="ECO:0000256" key="3">
    <source>
        <dbReference type="ARBA" id="ARBA00022833"/>
    </source>
</evidence>
<dbReference type="InterPro" id="IPR002110">
    <property type="entry name" value="Ankyrin_rpt"/>
</dbReference>
<evidence type="ECO:0000256" key="1">
    <source>
        <dbReference type="ARBA" id="ARBA00022723"/>
    </source>
</evidence>
<dbReference type="Pfam" id="PF13606">
    <property type="entry name" value="Ank_3"/>
    <property type="match status" value="1"/>
</dbReference>
<keyword evidence="5" id="KW-1185">Reference proteome</keyword>
<reference evidence="4" key="2">
    <citation type="submission" date="2020-06" db="EMBL/GenBank/DDBJ databases">
        <title>Helianthus annuus Genome sequencing and assembly Release 2.</title>
        <authorList>
            <person name="Gouzy J."/>
            <person name="Langlade N."/>
            <person name="Munos S."/>
        </authorList>
    </citation>
    <scope>NUCLEOTIDE SEQUENCE</scope>
    <source>
        <tissue evidence="4">Leaves</tissue>
    </source>
</reference>
<dbReference type="Proteomes" id="UP000215914">
    <property type="component" value="Unassembled WGS sequence"/>
</dbReference>
<keyword evidence="3" id="KW-0862">Zinc</keyword>
<dbReference type="AlphaFoldDB" id="A0A9K3NXY2"/>
<evidence type="ECO:0000256" key="2">
    <source>
        <dbReference type="ARBA" id="ARBA00022771"/>
    </source>
</evidence>
<keyword evidence="2" id="KW-0863">Zinc-finger</keyword>
<dbReference type="SUPFAM" id="SSF48403">
    <property type="entry name" value="Ankyrin repeat"/>
    <property type="match status" value="1"/>
</dbReference>
<evidence type="ECO:0000313" key="4">
    <source>
        <dbReference type="EMBL" id="KAF5817372.1"/>
    </source>
</evidence>
<gene>
    <name evidence="4" type="ORF">HanXRQr2_Chr02g0052231</name>
</gene>
<dbReference type="Gene3D" id="1.25.40.20">
    <property type="entry name" value="Ankyrin repeat-containing domain"/>
    <property type="match status" value="1"/>
</dbReference>
<dbReference type="PANTHER" id="PTHR14493">
    <property type="entry name" value="UNKEMPT FAMILY MEMBER"/>
    <property type="match status" value="1"/>
</dbReference>
<evidence type="ECO:0000313" key="5">
    <source>
        <dbReference type="Proteomes" id="UP000215914"/>
    </source>
</evidence>
<dbReference type="EMBL" id="MNCJ02000317">
    <property type="protein sequence ID" value="KAF5817372.1"/>
    <property type="molecule type" value="Genomic_DNA"/>
</dbReference>
<dbReference type="Gramene" id="mRNA:HanXRQr2_Chr02g0052231">
    <property type="protein sequence ID" value="mRNA:HanXRQr2_Chr02g0052231"/>
    <property type="gene ID" value="HanXRQr2_Chr02g0052231"/>
</dbReference>
<accession>A0A9K3NXY2</accession>
<name>A0A9K3NXY2_HELAN</name>
<proteinExistence type="predicted"/>
<keyword evidence="1" id="KW-0479">Metal-binding</keyword>
<protein>
    <submittedName>
        <fullName evidence="4">Ankyrin repeat-containing domain superfamily</fullName>
    </submittedName>
</protein>
<comment type="caution">
    <text evidence="4">The sequence shown here is derived from an EMBL/GenBank/DDBJ whole genome shotgun (WGS) entry which is preliminary data.</text>
</comment>
<dbReference type="InterPro" id="IPR036770">
    <property type="entry name" value="Ankyrin_rpt-contain_sf"/>
</dbReference>
<organism evidence="4 5">
    <name type="scientific">Helianthus annuus</name>
    <name type="common">Common sunflower</name>
    <dbReference type="NCBI Taxonomy" id="4232"/>
    <lineage>
        <taxon>Eukaryota</taxon>
        <taxon>Viridiplantae</taxon>
        <taxon>Streptophyta</taxon>
        <taxon>Embryophyta</taxon>
        <taxon>Tracheophyta</taxon>
        <taxon>Spermatophyta</taxon>
        <taxon>Magnoliopsida</taxon>
        <taxon>eudicotyledons</taxon>
        <taxon>Gunneridae</taxon>
        <taxon>Pentapetalae</taxon>
        <taxon>asterids</taxon>
        <taxon>campanulids</taxon>
        <taxon>Asterales</taxon>
        <taxon>Asteraceae</taxon>
        <taxon>Asteroideae</taxon>
        <taxon>Heliantheae alliance</taxon>
        <taxon>Heliantheae</taxon>
        <taxon>Helianthus</taxon>
    </lineage>
</organism>
<dbReference type="PANTHER" id="PTHR14493:SF153">
    <property type="entry name" value="ZINC FINGER CCCH DOMAIN-CONTAINING PROTEIN 24"/>
    <property type="match status" value="1"/>
</dbReference>
<reference evidence="4" key="1">
    <citation type="journal article" date="2017" name="Nature">
        <title>The sunflower genome provides insights into oil metabolism, flowering and Asterid evolution.</title>
        <authorList>
            <person name="Badouin H."/>
            <person name="Gouzy J."/>
            <person name="Grassa C.J."/>
            <person name="Murat F."/>
            <person name="Staton S.E."/>
            <person name="Cottret L."/>
            <person name="Lelandais-Briere C."/>
            <person name="Owens G.L."/>
            <person name="Carrere S."/>
            <person name="Mayjonade B."/>
            <person name="Legrand L."/>
            <person name="Gill N."/>
            <person name="Kane N.C."/>
            <person name="Bowers J.E."/>
            <person name="Hubner S."/>
            <person name="Bellec A."/>
            <person name="Berard A."/>
            <person name="Berges H."/>
            <person name="Blanchet N."/>
            <person name="Boniface M.C."/>
            <person name="Brunel D."/>
            <person name="Catrice O."/>
            <person name="Chaidir N."/>
            <person name="Claudel C."/>
            <person name="Donnadieu C."/>
            <person name="Faraut T."/>
            <person name="Fievet G."/>
            <person name="Helmstetter N."/>
            <person name="King M."/>
            <person name="Knapp S.J."/>
            <person name="Lai Z."/>
            <person name="Le Paslier M.C."/>
            <person name="Lippi Y."/>
            <person name="Lorenzon L."/>
            <person name="Mandel J.R."/>
            <person name="Marage G."/>
            <person name="Marchand G."/>
            <person name="Marquand E."/>
            <person name="Bret-Mestries E."/>
            <person name="Morien E."/>
            <person name="Nambeesan S."/>
            <person name="Nguyen T."/>
            <person name="Pegot-Espagnet P."/>
            <person name="Pouilly N."/>
            <person name="Raftis F."/>
            <person name="Sallet E."/>
            <person name="Schiex T."/>
            <person name="Thomas J."/>
            <person name="Vandecasteele C."/>
            <person name="Vares D."/>
            <person name="Vear F."/>
            <person name="Vautrin S."/>
            <person name="Crespi M."/>
            <person name="Mangin B."/>
            <person name="Burke J.M."/>
            <person name="Salse J."/>
            <person name="Munos S."/>
            <person name="Vincourt P."/>
            <person name="Rieseberg L.H."/>
            <person name="Langlade N.B."/>
        </authorList>
    </citation>
    <scope>NUCLEOTIDE SEQUENCE</scope>
    <source>
        <tissue evidence="4">Leaves</tissue>
    </source>
</reference>
<sequence>MCSGIEVKKPALLFTASTTDDKANKMVMSLLIVETEDSFSSLLEYATNNDVQGFKRSIEKDPSSIDEVGLWYVRKKGSKQIVLEHRTPLMVACTYGNMSVLKLIVSQPKVDVNFTCGLDKCTALHYPNIEDANGHRPVDVILVPPKSSGVRSSLEELLTNNVNTSSDGSVINCKLTALRAYLCRHISLRNHTRNTIFIIPLICKALHRS</sequence>
<dbReference type="GO" id="GO:0008270">
    <property type="term" value="F:zinc ion binding"/>
    <property type="evidence" value="ECO:0007669"/>
    <property type="project" value="UniProtKB-KW"/>
</dbReference>
<dbReference type="InterPro" id="IPR045234">
    <property type="entry name" value="Unkempt-like"/>
</dbReference>